<feature type="compositionally biased region" description="Polar residues" evidence="16">
    <location>
        <begin position="110"/>
        <end position="122"/>
    </location>
</feature>
<evidence type="ECO:0000256" key="7">
    <source>
        <dbReference type="ARBA" id="ARBA00022777"/>
    </source>
</evidence>
<dbReference type="SMART" id="SM00100">
    <property type="entry name" value="cNMP"/>
    <property type="match status" value="2"/>
</dbReference>
<dbReference type="PRINTS" id="PR00103">
    <property type="entry name" value="CAMPKINASE"/>
</dbReference>
<evidence type="ECO:0000259" key="19">
    <source>
        <dbReference type="PROSITE" id="PS51285"/>
    </source>
</evidence>
<feature type="active site" description="Proton acceptor" evidence="13">
    <location>
        <position position="554"/>
    </location>
</feature>
<dbReference type="PROSITE" id="PS00108">
    <property type="entry name" value="PROTEIN_KINASE_ST"/>
    <property type="match status" value="1"/>
</dbReference>
<evidence type="ECO:0000256" key="5">
    <source>
        <dbReference type="ARBA" id="ARBA00022679"/>
    </source>
</evidence>
<dbReference type="PROSITE" id="PS50042">
    <property type="entry name" value="CNMP_BINDING_3"/>
    <property type="match status" value="2"/>
</dbReference>
<dbReference type="GO" id="GO:0030553">
    <property type="term" value="F:cGMP binding"/>
    <property type="evidence" value="ECO:0007669"/>
    <property type="project" value="UniProtKB-KW"/>
</dbReference>
<dbReference type="InterPro" id="IPR018490">
    <property type="entry name" value="cNMP-bd_dom_sf"/>
</dbReference>
<dbReference type="PIRSF" id="PIRSF000559">
    <property type="entry name" value="cGMP-dep_kinase"/>
    <property type="match status" value="1"/>
</dbReference>
<feature type="compositionally biased region" description="Basic and acidic residues" evidence="16">
    <location>
        <begin position="97"/>
        <end position="108"/>
    </location>
</feature>
<dbReference type="PROSITE" id="PS50011">
    <property type="entry name" value="PROTEIN_KINASE_DOM"/>
    <property type="match status" value="1"/>
</dbReference>
<evidence type="ECO:0000256" key="11">
    <source>
        <dbReference type="ARBA" id="ARBA00047462"/>
    </source>
</evidence>
<reference evidence="20" key="1">
    <citation type="submission" date="2014-02" db="EMBL/GenBank/DDBJ databases">
        <title>Evaluation of endogenous references for gene expression profiling in Dastarcus helophoroides (Coleoptera: Bothrideridae).</title>
        <authorList>
            <person name="Song W."/>
            <person name="Guo R."/>
            <person name="Zhang W."/>
            <person name="Wang H."/>
            <person name="Zhang Z."/>
        </authorList>
    </citation>
    <scope>NUCLEOTIDE SEQUENCE</scope>
</reference>
<accession>A0A023VZ86</accession>
<evidence type="ECO:0000256" key="9">
    <source>
        <dbReference type="ARBA" id="ARBA00022992"/>
    </source>
</evidence>
<dbReference type="EMBL" id="KJ489364">
    <property type="protein sequence ID" value="AHY22509.1"/>
    <property type="molecule type" value="mRNA"/>
</dbReference>
<feature type="domain" description="AGC-kinase C-terminal" evidence="19">
    <location>
        <begin position="692"/>
        <end position="742"/>
    </location>
</feature>
<feature type="region of interest" description="Disordered" evidence="16">
    <location>
        <begin position="9"/>
        <end position="130"/>
    </location>
</feature>
<dbReference type="FunFam" id="3.30.200.20:FF:000042">
    <property type="entry name" value="Aurora kinase A"/>
    <property type="match status" value="1"/>
</dbReference>
<dbReference type="PROSITE" id="PS00107">
    <property type="entry name" value="PROTEIN_KINASE_ATP"/>
    <property type="match status" value="1"/>
</dbReference>
<dbReference type="SUPFAM" id="SSF51206">
    <property type="entry name" value="cAMP-binding domain-like"/>
    <property type="match status" value="2"/>
</dbReference>
<dbReference type="FunFam" id="1.10.510.10:FF:000210">
    <property type="entry name" value="Non-specific serine/threonine protein kinase"/>
    <property type="match status" value="1"/>
</dbReference>
<evidence type="ECO:0000256" key="10">
    <source>
        <dbReference type="ARBA" id="ARBA00047298"/>
    </source>
</evidence>
<dbReference type="Gene3D" id="2.60.120.10">
    <property type="entry name" value="Jelly Rolls"/>
    <property type="match status" value="2"/>
</dbReference>
<proteinExistence type="evidence at transcript level"/>
<evidence type="ECO:0000256" key="8">
    <source>
        <dbReference type="ARBA" id="ARBA00022840"/>
    </source>
</evidence>
<evidence type="ECO:0000256" key="15">
    <source>
        <dbReference type="PROSITE-ProRule" id="PRU10141"/>
    </source>
</evidence>
<dbReference type="GO" id="GO:0005524">
    <property type="term" value="F:ATP binding"/>
    <property type="evidence" value="ECO:0007669"/>
    <property type="project" value="UniProtKB-UniRule"/>
</dbReference>
<evidence type="ECO:0000256" key="6">
    <source>
        <dbReference type="ARBA" id="ARBA00022741"/>
    </source>
</evidence>
<feature type="compositionally biased region" description="Polar residues" evidence="16">
    <location>
        <begin position="39"/>
        <end position="56"/>
    </location>
</feature>
<keyword evidence="6 12" id="KW-0547">Nucleotide-binding</keyword>
<name>A0A023VZ86_9CUCU</name>
<evidence type="ECO:0000259" key="18">
    <source>
        <dbReference type="PROSITE" id="PS50042"/>
    </source>
</evidence>
<dbReference type="InterPro" id="IPR000719">
    <property type="entry name" value="Prot_kinase_dom"/>
</dbReference>
<dbReference type="GO" id="GO:0106310">
    <property type="term" value="F:protein serine kinase activity"/>
    <property type="evidence" value="ECO:0007669"/>
    <property type="project" value="RHEA"/>
</dbReference>
<dbReference type="InterPro" id="IPR017441">
    <property type="entry name" value="Protein_kinase_ATP_BS"/>
</dbReference>
<dbReference type="PROSITE" id="PS00889">
    <property type="entry name" value="CNMP_BINDING_2"/>
    <property type="match status" value="1"/>
</dbReference>
<keyword evidence="4 12" id="KW-0140">cGMP</keyword>
<comment type="catalytic activity">
    <reaction evidence="11">
        <text>L-seryl-[protein] + ATP = O-phospho-L-seryl-[protein] + ADP + H(+)</text>
        <dbReference type="Rhea" id="RHEA:17989"/>
        <dbReference type="Rhea" id="RHEA-COMP:9863"/>
        <dbReference type="Rhea" id="RHEA-COMP:11604"/>
        <dbReference type="ChEBI" id="CHEBI:15378"/>
        <dbReference type="ChEBI" id="CHEBI:29999"/>
        <dbReference type="ChEBI" id="CHEBI:30616"/>
        <dbReference type="ChEBI" id="CHEBI:83421"/>
        <dbReference type="ChEBI" id="CHEBI:456216"/>
        <dbReference type="EC" id="2.7.11.12"/>
    </reaction>
</comment>
<dbReference type="Gene3D" id="3.30.200.20">
    <property type="entry name" value="Phosphorylase Kinase, domain 1"/>
    <property type="match status" value="1"/>
</dbReference>
<feature type="binding site" evidence="14">
    <location>
        <begin position="434"/>
        <end position="442"/>
    </location>
    <ligand>
        <name>ATP</name>
        <dbReference type="ChEBI" id="CHEBI:30616"/>
    </ligand>
</feature>
<feature type="domain" description="Protein kinase" evidence="17">
    <location>
        <begin position="428"/>
        <end position="691"/>
    </location>
</feature>
<evidence type="ECO:0000256" key="3">
    <source>
        <dbReference type="ARBA" id="ARBA00022527"/>
    </source>
</evidence>
<dbReference type="Gene3D" id="1.10.510.10">
    <property type="entry name" value="Transferase(Phosphotransferase) domain 1"/>
    <property type="match status" value="1"/>
</dbReference>
<sequence length="742" mass="84206">MPCLFGLCQKGSFDLPQSPPFNGSTKGSIRPQWGPKTDIPTTIVPSGTSNHVQPTPNLLNGQTQIGNGQTQQNGLMQRDQQGQEKPRQQDQVQTQEPVRKKNDLKEFINNEPSTSTVRQPQQSDDDEEDAVQYRRRSGIAATVIREETLGGALPKYAKAPEDEDVIKMAIKNNEFLNKLLTGKRLQDVVDAMYNKEVNRDETIIQQGDIGKHMYVSAKGKYDVIIDGKTISTIKDVTVFGELAILYSDKRRATIRATTPGQLWVLDRNVYQQVMYLSNREEHEEVVSFLKRVEKLNVVGEAVLKKVALLLKTEYFSPGTIIVKEGDVGDKFYIISAGTVTVSITGEGDVAKLGKGKFFGELALLQEITRQATVTADSAGTECLTLTRQEFKNHFGDVKEMSEITIAQQPKKSVREAVSEYADLDLSEFKIVKTLGKGGFGRVELVQHKTKKELVFALKYLKKIYVVEQQQQEHVYNEKNIQMICDSPFIVKLYRTYKDRKYIYFLMESCLGGDLFGLMQRQPKRRFGEKEAKFIAACVLEALSYLHERSIIYRDLKPENLLIDRDGYIKLTDFGFAKKLDDGKTTSTFAGTPEYVAPEIILNRGHDKAVDYWEFGIFIYELLVGKTPFRSNDPSHMKTYNKILSGIDNIQFPSHVSTRAKNITEKLCRPLPSDRLGCQRNGVKDVRAHKWFSSVEWSRLREKKEHSPFKPTLQSSTDTTHFEPFTKDYDTPVDETSGWDADF</sequence>
<dbReference type="CDD" id="cd00038">
    <property type="entry name" value="CAP_ED"/>
    <property type="match status" value="2"/>
</dbReference>
<dbReference type="GO" id="GO:0004692">
    <property type="term" value="F:cGMP-dependent protein kinase activity"/>
    <property type="evidence" value="ECO:0007669"/>
    <property type="project" value="UniProtKB-EC"/>
</dbReference>
<evidence type="ECO:0000256" key="1">
    <source>
        <dbReference type="ARBA" id="ARBA00006352"/>
    </source>
</evidence>
<dbReference type="EC" id="2.7.11.12" evidence="2 12"/>
<keyword evidence="3 12" id="KW-0723">Serine/threonine-protein kinase</keyword>
<dbReference type="PROSITE" id="PS00888">
    <property type="entry name" value="CNMP_BINDING_1"/>
    <property type="match status" value="1"/>
</dbReference>
<dbReference type="PANTHER" id="PTHR24353:SF144">
    <property type="match status" value="1"/>
</dbReference>
<evidence type="ECO:0000256" key="13">
    <source>
        <dbReference type="PIRSR" id="PIRSR000559-1"/>
    </source>
</evidence>
<dbReference type="SUPFAM" id="SSF56112">
    <property type="entry name" value="Protein kinase-like (PK-like)"/>
    <property type="match status" value="1"/>
</dbReference>
<comment type="similarity">
    <text evidence="1 12">Belongs to the protein kinase superfamily. AGC Ser/Thr protein kinase family. cGMP subfamily.</text>
</comment>
<dbReference type="InterPro" id="IPR018488">
    <property type="entry name" value="cNMP-bd_CS"/>
</dbReference>
<evidence type="ECO:0000256" key="2">
    <source>
        <dbReference type="ARBA" id="ARBA00012428"/>
    </source>
</evidence>
<evidence type="ECO:0000256" key="4">
    <source>
        <dbReference type="ARBA" id="ARBA00022535"/>
    </source>
</evidence>
<evidence type="ECO:0000313" key="20">
    <source>
        <dbReference type="EMBL" id="AHY22509.1"/>
    </source>
</evidence>
<organism evidence="20">
    <name type="scientific">Dastarcus helophoroides</name>
    <dbReference type="NCBI Taxonomy" id="1169899"/>
    <lineage>
        <taxon>Eukaryota</taxon>
        <taxon>Metazoa</taxon>
        <taxon>Ecdysozoa</taxon>
        <taxon>Arthropoda</taxon>
        <taxon>Hexapoda</taxon>
        <taxon>Insecta</taxon>
        <taxon>Pterygota</taxon>
        <taxon>Neoptera</taxon>
        <taxon>Endopterygota</taxon>
        <taxon>Coleoptera</taxon>
        <taxon>Polyphaga</taxon>
        <taxon>Cucujiformia</taxon>
        <taxon>Coccinelloidea</taxon>
        <taxon>Bothrideridae</taxon>
        <taxon>Dastarcus</taxon>
    </lineage>
</organism>
<dbReference type="InterPro" id="IPR002374">
    <property type="entry name" value="cGMP_dep_kinase"/>
</dbReference>
<feature type="binding site" evidence="14 15">
    <location>
        <position position="458"/>
    </location>
    <ligand>
        <name>ATP</name>
        <dbReference type="ChEBI" id="CHEBI:30616"/>
    </ligand>
</feature>
<keyword evidence="9 12" id="KW-0142">cGMP-binding</keyword>
<dbReference type="InterPro" id="IPR000961">
    <property type="entry name" value="AGC-kinase_C"/>
</dbReference>
<dbReference type="CDD" id="cd05572">
    <property type="entry name" value="STKc_cGK"/>
    <property type="match status" value="1"/>
</dbReference>
<dbReference type="InterPro" id="IPR000595">
    <property type="entry name" value="cNMP-bd_dom"/>
</dbReference>
<dbReference type="InterPro" id="IPR035014">
    <property type="entry name" value="STKc_cGK"/>
</dbReference>
<dbReference type="InterPro" id="IPR011009">
    <property type="entry name" value="Kinase-like_dom_sf"/>
</dbReference>
<evidence type="ECO:0000256" key="14">
    <source>
        <dbReference type="PIRSR" id="PIRSR000559-2"/>
    </source>
</evidence>
<feature type="domain" description="Cyclic nucleotide-binding" evidence="18">
    <location>
        <begin position="294"/>
        <end position="411"/>
    </location>
</feature>
<feature type="compositionally biased region" description="Basic and acidic residues" evidence="16">
    <location>
        <begin position="719"/>
        <end position="729"/>
    </location>
</feature>
<dbReference type="InterPro" id="IPR008271">
    <property type="entry name" value="Ser/Thr_kinase_AS"/>
</dbReference>
<feature type="domain" description="Cyclic nucleotide-binding" evidence="18">
    <location>
        <begin position="176"/>
        <end position="291"/>
    </location>
</feature>
<keyword evidence="5 12" id="KW-0808">Transferase</keyword>
<comment type="catalytic activity">
    <reaction evidence="10 12">
        <text>L-threonyl-[protein] + ATP = O-phospho-L-threonyl-[protein] + ADP + H(+)</text>
        <dbReference type="Rhea" id="RHEA:46608"/>
        <dbReference type="Rhea" id="RHEA-COMP:11060"/>
        <dbReference type="Rhea" id="RHEA-COMP:11605"/>
        <dbReference type="ChEBI" id="CHEBI:15378"/>
        <dbReference type="ChEBI" id="CHEBI:30013"/>
        <dbReference type="ChEBI" id="CHEBI:30616"/>
        <dbReference type="ChEBI" id="CHEBI:61977"/>
        <dbReference type="ChEBI" id="CHEBI:456216"/>
        <dbReference type="EC" id="2.7.11.12"/>
    </reaction>
</comment>
<dbReference type="PANTHER" id="PTHR24353">
    <property type="entry name" value="CYCLIC NUCLEOTIDE-DEPENDENT PROTEIN KINASE"/>
    <property type="match status" value="1"/>
</dbReference>
<protein>
    <recommendedName>
        <fullName evidence="2 12">cGMP-dependent protein kinase</fullName>
        <ecNumber evidence="2 12">2.7.11.12</ecNumber>
    </recommendedName>
</protein>
<dbReference type="SMART" id="SM00220">
    <property type="entry name" value="S_TKc"/>
    <property type="match status" value="1"/>
</dbReference>
<keyword evidence="7 12" id="KW-0418">Kinase</keyword>
<feature type="region of interest" description="Disordered" evidence="16">
    <location>
        <begin position="707"/>
        <end position="742"/>
    </location>
</feature>
<dbReference type="InterPro" id="IPR014710">
    <property type="entry name" value="RmlC-like_jellyroll"/>
</dbReference>
<dbReference type="Pfam" id="PF00069">
    <property type="entry name" value="Pkinase"/>
    <property type="match status" value="1"/>
</dbReference>
<feature type="compositionally biased region" description="Low complexity" evidence="16">
    <location>
        <begin position="57"/>
        <end position="75"/>
    </location>
</feature>
<evidence type="ECO:0000259" key="17">
    <source>
        <dbReference type="PROSITE" id="PS50011"/>
    </source>
</evidence>
<dbReference type="SMART" id="SM00133">
    <property type="entry name" value="S_TK_X"/>
    <property type="match status" value="1"/>
</dbReference>
<dbReference type="AlphaFoldDB" id="A0A023VZ86"/>
<evidence type="ECO:0000256" key="12">
    <source>
        <dbReference type="PIRNR" id="PIRNR000559"/>
    </source>
</evidence>
<dbReference type="Pfam" id="PF00027">
    <property type="entry name" value="cNMP_binding"/>
    <property type="match status" value="2"/>
</dbReference>
<dbReference type="PROSITE" id="PS51285">
    <property type="entry name" value="AGC_KINASE_CTER"/>
    <property type="match status" value="1"/>
</dbReference>
<evidence type="ECO:0000256" key="16">
    <source>
        <dbReference type="SAM" id="MobiDB-lite"/>
    </source>
</evidence>
<keyword evidence="8 12" id="KW-0067">ATP-binding</keyword>